<dbReference type="GO" id="GO:0005657">
    <property type="term" value="C:replication fork"/>
    <property type="evidence" value="ECO:0007669"/>
    <property type="project" value="TreeGrafter"/>
</dbReference>
<dbReference type="EMBL" id="JANBPU010000021">
    <property type="protein sequence ID" value="KAJ1919844.1"/>
    <property type="molecule type" value="Genomic_DNA"/>
</dbReference>
<name>A0A9W8DRI7_9FUNG</name>
<dbReference type="GO" id="GO:0006281">
    <property type="term" value="P:DNA repair"/>
    <property type="evidence" value="ECO:0007669"/>
    <property type="project" value="UniProtKB-KW"/>
</dbReference>
<dbReference type="InterPro" id="IPR043128">
    <property type="entry name" value="Rev_trsase/Diguanyl_cyclase"/>
</dbReference>
<dbReference type="SUPFAM" id="SSF56672">
    <property type="entry name" value="DNA/RNA polymerases"/>
    <property type="match status" value="1"/>
</dbReference>
<evidence type="ECO:0000256" key="8">
    <source>
        <dbReference type="SAM" id="MobiDB-lite"/>
    </source>
</evidence>
<keyword evidence="10" id="KW-0548">Nucleotidyltransferase</keyword>
<evidence type="ECO:0000256" key="6">
    <source>
        <dbReference type="ARBA" id="ARBA00023242"/>
    </source>
</evidence>
<dbReference type="GO" id="GO:0070987">
    <property type="term" value="P:error-free translesion synthesis"/>
    <property type="evidence" value="ECO:0007669"/>
    <property type="project" value="UniProtKB-ARBA"/>
</dbReference>
<dbReference type="Pfam" id="PF11799">
    <property type="entry name" value="IMS_C"/>
    <property type="match status" value="1"/>
</dbReference>
<evidence type="ECO:0000256" key="3">
    <source>
        <dbReference type="ARBA" id="ARBA00022723"/>
    </source>
</evidence>
<keyword evidence="2 10" id="KW-0808">Transferase</keyword>
<evidence type="ECO:0000256" key="2">
    <source>
        <dbReference type="ARBA" id="ARBA00022679"/>
    </source>
</evidence>
<evidence type="ECO:0000313" key="11">
    <source>
        <dbReference type="Proteomes" id="UP001150538"/>
    </source>
</evidence>
<dbReference type="PANTHER" id="PTHR45873:SF1">
    <property type="entry name" value="DNA POLYMERASE ETA"/>
    <property type="match status" value="1"/>
</dbReference>
<dbReference type="Gene3D" id="3.30.70.270">
    <property type="match status" value="1"/>
</dbReference>
<dbReference type="SUPFAM" id="SSF100879">
    <property type="entry name" value="Lesion bypass DNA polymerase (Y-family), little finger domain"/>
    <property type="match status" value="1"/>
</dbReference>
<accession>A0A9W8DRI7</accession>
<dbReference type="GO" id="GO:0005634">
    <property type="term" value="C:nucleus"/>
    <property type="evidence" value="ECO:0007669"/>
    <property type="project" value="UniProtKB-SubCell"/>
</dbReference>
<dbReference type="GO" id="GO:0042276">
    <property type="term" value="P:error-prone translesion synthesis"/>
    <property type="evidence" value="ECO:0007669"/>
    <property type="project" value="TreeGrafter"/>
</dbReference>
<evidence type="ECO:0000256" key="5">
    <source>
        <dbReference type="ARBA" id="ARBA00023204"/>
    </source>
</evidence>
<dbReference type="GO" id="GO:0009314">
    <property type="term" value="P:response to radiation"/>
    <property type="evidence" value="ECO:0007669"/>
    <property type="project" value="TreeGrafter"/>
</dbReference>
<dbReference type="InterPro" id="IPR001126">
    <property type="entry name" value="UmuC"/>
</dbReference>
<dbReference type="PROSITE" id="PS50173">
    <property type="entry name" value="UMUC"/>
    <property type="match status" value="1"/>
</dbReference>
<dbReference type="GO" id="GO:0046872">
    <property type="term" value="F:metal ion binding"/>
    <property type="evidence" value="ECO:0007669"/>
    <property type="project" value="UniProtKB-KW"/>
</dbReference>
<dbReference type="PANTHER" id="PTHR45873">
    <property type="entry name" value="DNA POLYMERASE ETA"/>
    <property type="match status" value="1"/>
</dbReference>
<dbReference type="Proteomes" id="UP001150538">
    <property type="component" value="Unassembled WGS sequence"/>
</dbReference>
<evidence type="ECO:0000256" key="1">
    <source>
        <dbReference type="ARBA" id="ARBA00004123"/>
    </source>
</evidence>
<evidence type="ECO:0000259" key="9">
    <source>
        <dbReference type="PROSITE" id="PS50173"/>
    </source>
</evidence>
<dbReference type="InterPro" id="IPR052230">
    <property type="entry name" value="DNA_polymerase_eta"/>
</dbReference>
<keyword evidence="5" id="KW-0234">DNA repair</keyword>
<keyword evidence="11" id="KW-1185">Reference proteome</keyword>
<evidence type="ECO:0000256" key="4">
    <source>
        <dbReference type="ARBA" id="ARBA00022763"/>
    </source>
</evidence>
<evidence type="ECO:0000256" key="7">
    <source>
        <dbReference type="ARBA" id="ARBA00044975"/>
    </source>
</evidence>
<feature type="domain" description="UmuC" evidence="9">
    <location>
        <begin position="48"/>
        <end position="259"/>
    </location>
</feature>
<dbReference type="Pfam" id="PF00817">
    <property type="entry name" value="IMS"/>
    <property type="match status" value="1"/>
</dbReference>
<keyword evidence="4" id="KW-0227">DNA damage</keyword>
<dbReference type="InterPro" id="IPR017961">
    <property type="entry name" value="DNA_pol_Y-fam_little_finger"/>
</dbReference>
<dbReference type="Gene3D" id="1.10.150.20">
    <property type="entry name" value="5' to 3' exonuclease, C-terminal subdomain"/>
    <property type="match status" value="1"/>
</dbReference>
<feature type="region of interest" description="Disordered" evidence="8">
    <location>
        <begin position="789"/>
        <end position="823"/>
    </location>
</feature>
<dbReference type="Gene3D" id="3.30.1490.100">
    <property type="entry name" value="DNA polymerase, Y-family, little finger domain"/>
    <property type="match status" value="1"/>
</dbReference>
<comment type="subcellular location">
    <subcellularLocation>
        <location evidence="1">Nucleus</location>
    </subcellularLocation>
</comment>
<comment type="caution">
    <text evidence="10">The sequence shown here is derived from an EMBL/GenBank/DDBJ whole genome shotgun (WGS) entry which is preliminary data.</text>
</comment>
<dbReference type="GO" id="GO:0035861">
    <property type="term" value="C:site of double-strand break"/>
    <property type="evidence" value="ECO:0007669"/>
    <property type="project" value="TreeGrafter"/>
</dbReference>
<dbReference type="OrthoDB" id="5723at2759"/>
<dbReference type="GO" id="GO:0003684">
    <property type="term" value="F:damaged DNA binding"/>
    <property type="evidence" value="ECO:0007669"/>
    <property type="project" value="InterPro"/>
</dbReference>
<dbReference type="GO" id="GO:0003887">
    <property type="term" value="F:DNA-directed DNA polymerase activity"/>
    <property type="evidence" value="ECO:0007669"/>
    <property type="project" value="TreeGrafter"/>
</dbReference>
<dbReference type="AlphaFoldDB" id="A0A9W8DRI7"/>
<dbReference type="InterPro" id="IPR036775">
    <property type="entry name" value="DNA_pol_Y-fam_lit_finger_sf"/>
</dbReference>
<protein>
    <recommendedName>
        <fullName evidence="7">DNA polymerase eta</fullName>
    </recommendedName>
</protein>
<gene>
    <name evidence="10" type="primary">eso1</name>
    <name evidence="10" type="ORF">H4219_001753</name>
</gene>
<sequence>MHIFLRFDSPGVAKEKCPDIKLIHVATYLPGKPPGYYPNPSPKTHKASLDVYRNASKLIFAVFDRYTKKLEKASVDEAFLDLTDQVNKQILEDLDLGKIRFSTNQNSDNNDDDTPVFTKGAIAILPKVEWVVGDGDTRDEPIGVMVGEIDEKIAVESYINESSGISNDIMQGTTKTTTPKITEGWRDLQLLYAARISRKIRNAVFNELGYTCSAGIAHTKTLAKLCSAKNKPNNQTIIRHSQVLGFLDNIPLGKIRMLGGKLGKQVMVKYDITTVGQLRKEAKSLMSAKAFRKPFPKNKRELKPWIDILAADLWSRVREKWEAIDVWPKSLSIGFKSDSMMQFTSRLTTFPAYLNDSKRIGGMANIISQAVLNGVESYEKGTSSSITSLSVNSDAIKVYPIIYLSIQASAFEKVVQSQNLGRWIVSNLHKNKNTAMKLIRSEPQPQSIMNPMNISPNQKTMTATIAKGKQVASTTPIVAEKEVELKAKQALNQNNVTKYESDRFALTQNGTELQIGKQNTGINCSSINTNHNNNNTGADVSDQKHEQPPNITPSYFSITTTTATTTATATAKIITVGNNEDLQSGEYSNRNKTSIVTNNNGGTVGLLNSYVPDNVARRKIYERFCMDMKRERAIKEAEAAAAAAAAEAAAGSKQFNTENFTTMASRQENDTAPMIQNSSSSWLLLNENPPEGYRICNKCPNDDYNKKLIKVEEWGEHEDWHLAMQLHERDVYMASVERDFLQVFPNKVFRNRDNVIGGQLSSSSSSLTGRRSKRRNVLKANSVQFSTTAGIAGSKSKKQKQLQSRPQIADNNNDGGKDNGEESAVVTEICQTSLFDSWGRRSHCEK</sequence>
<evidence type="ECO:0000313" key="10">
    <source>
        <dbReference type="EMBL" id="KAJ1919844.1"/>
    </source>
</evidence>
<keyword evidence="3" id="KW-0479">Metal-binding</keyword>
<dbReference type="InterPro" id="IPR043502">
    <property type="entry name" value="DNA/RNA_pol_sf"/>
</dbReference>
<keyword evidence="6" id="KW-0539">Nucleus</keyword>
<proteinExistence type="predicted"/>
<organism evidence="10 11">
    <name type="scientific">Mycoemilia scoparia</name>
    <dbReference type="NCBI Taxonomy" id="417184"/>
    <lineage>
        <taxon>Eukaryota</taxon>
        <taxon>Fungi</taxon>
        <taxon>Fungi incertae sedis</taxon>
        <taxon>Zoopagomycota</taxon>
        <taxon>Kickxellomycotina</taxon>
        <taxon>Kickxellomycetes</taxon>
        <taxon>Kickxellales</taxon>
        <taxon>Kickxellaceae</taxon>
        <taxon>Mycoemilia</taxon>
    </lineage>
</organism>
<reference evidence="10" key="1">
    <citation type="submission" date="2022-07" db="EMBL/GenBank/DDBJ databases">
        <title>Phylogenomic reconstructions and comparative analyses of Kickxellomycotina fungi.</title>
        <authorList>
            <person name="Reynolds N.K."/>
            <person name="Stajich J.E."/>
            <person name="Barry K."/>
            <person name="Grigoriev I.V."/>
            <person name="Crous P."/>
            <person name="Smith M.E."/>
        </authorList>
    </citation>
    <scope>NUCLEOTIDE SEQUENCE</scope>
    <source>
        <strain evidence="10">NBRC 100468</strain>
    </source>
</reference>